<dbReference type="Ensembl" id="ENSLBET00000034722.1">
    <property type="protein sequence ID" value="ENSLBEP00000033256.1"/>
    <property type="gene ID" value="ENSLBEG00000025043.1"/>
</dbReference>
<dbReference type="Proteomes" id="UP000261660">
    <property type="component" value="Unplaced"/>
</dbReference>
<sequence length="148" mass="16495">MPSQSGHHSGQELLEVVGVDVQLLGVQHAQICIGLLNVVHVLQSPVQTVQHRFAVICDFLVALDDLSVVEVAEGAEIPLSPWVDNQTPTYQNFKFKVCLSAYAVGRGRLLNKRSLRISWCFKAVSCFLVTFSHFDCSFSCILFYILKL</sequence>
<accession>A0A3Q3GJ35</accession>
<evidence type="ECO:0000313" key="2">
    <source>
        <dbReference type="Proteomes" id="UP000261660"/>
    </source>
</evidence>
<dbReference type="AlphaFoldDB" id="A0A3Q3GJ35"/>
<proteinExistence type="predicted"/>
<evidence type="ECO:0000313" key="1">
    <source>
        <dbReference type="Ensembl" id="ENSLBEP00000033256.1"/>
    </source>
</evidence>
<dbReference type="GeneTree" id="ENSGT00940000176976"/>
<reference evidence="1" key="2">
    <citation type="submission" date="2025-09" db="UniProtKB">
        <authorList>
            <consortium name="Ensembl"/>
        </authorList>
    </citation>
    <scope>IDENTIFICATION</scope>
</reference>
<name>A0A3Q3GJ35_9LABR</name>
<keyword evidence="2" id="KW-1185">Reference proteome</keyword>
<organism evidence="1 2">
    <name type="scientific">Labrus bergylta</name>
    <name type="common">ballan wrasse</name>
    <dbReference type="NCBI Taxonomy" id="56723"/>
    <lineage>
        <taxon>Eukaryota</taxon>
        <taxon>Metazoa</taxon>
        <taxon>Chordata</taxon>
        <taxon>Craniata</taxon>
        <taxon>Vertebrata</taxon>
        <taxon>Euteleostomi</taxon>
        <taxon>Actinopterygii</taxon>
        <taxon>Neopterygii</taxon>
        <taxon>Teleostei</taxon>
        <taxon>Neoteleostei</taxon>
        <taxon>Acanthomorphata</taxon>
        <taxon>Eupercaria</taxon>
        <taxon>Labriformes</taxon>
        <taxon>Labridae</taxon>
        <taxon>Labrus</taxon>
    </lineage>
</organism>
<protein>
    <submittedName>
        <fullName evidence="1">Uncharacterized protein</fullName>
    </submittedName>
</protein>
<reference evidence="1" key="1">
    <citation type="submission" date="2025-08" db="UniProtKB">
        <authorList>
            <consortium name="Ensembl"/>
        </authorList>
    </citation>
    <scope>IDENTIFICATION</scope>
</reference>